<proteinExistence type="predicted"/>
<name>W6Q152_PENRF</name>
<sequence>MRPKYPVLGHPGTSAYTAVYNSANSKLHEMSNETANASCFHWLSIPHSDSDYRMKSCMHRPIGGCRMLEVNFHGVKHFTEFRLRVRVGGVWVCTQGWGMFSGLAIQVVQSRNLPLKAVQGVE</sequence>
<dbReference type="AlphaFoldDB" id="W6Q152"/>
<keyword evidence="2" id="KW-1185">Reference proteome</keyword>
<evidence type="ECO:0000313" key="2">
    <source>
        <dbReference type="Proteomes" id="UP000030686"/>
    </source>
</evidence>
<gene>
    <name evidence="1" type="ORF">PROQFM164_S01g003513</name>
</gene>
<dbReference type="EMBL" id="HG792015">
    <property type="protein sequence ID" value="CDM29701.1"/>
    <property type="molecule type" value="Genomic_DNA"/>
</dbReference>
<reference evidence="1" key="1">
    <citation type="journal article" date="2014" name="Nat. Commun.">
        <title>Multiple recent horizontal transfers of a large genomic region in cheese making fungi.</title>
        <authorList>
            <person name="Cheeseman K."/>
            <person name="Ropars J."/>
            <person name="Renault P."/>
            <person name="Dupont J."/>
            <person name="Gouzy J."/>
            <person name="Branca A."/>
            <person name="Abraham A.L."/>
            <person name="Ceppi M."/>
            <person name="Conseiller E."/>
            <person name="Debuchy R."/>
            <person name="Malagnac F."/>
            <person name="Goarin A."/>
            <person name="Silar P."/>
            <person name="Lacoste S."/>
            <person name="Sallet E."/>
            <person name="Bensimon A."/>
            <person name="Giraud T."/>
            <person name="Brygoo Y."/>
        </authorList>
    </citation>
    <scope>NUCLEOTIDE SEQUENCE [LARGE SCALE GENOMIC DNA]</scope>
    <source>
        <strain evidence="1">FM164</strain>
    </source>
</reference>
<evidence type="ECO:0000313" key="1">
    <source>
        <dbReference type="EMBL" id="CDM29701.1"/>
    </source>
</evidence>
<organism evidence="1 2">
    <name type="scientific">Penicillium roqueforti (strain FM164)</name>
    <dbReference type="NCBI Taxonomy" id="1365484"/>
    <lineage>
        <taxon>Eukaryota</taxon>
        <taxon>Fungi</taxon>
        <taxon>Dikarya</taxon>
        <taxon>Ascomycota</taxon>
        <taxon>Pezizomycotina</taxon>
        <taxon>Eurotiomycetes</taxon>
        <taxon>Eurotiomycetidae</taxon>
        <taxon>Eurotiales</taxon>
        <taxon>Aspergillaceae</taxon>
        <taxon>Penicillium</taxon>
    </lineage>
</organism>
<accession>W6Q152</accession>
<dbReference type="Proteomes" id="UP000030686">
    <property type="component" value="Unassembled WGS sequence"/>
</dbReference>
<protein>
    <submittedName>
        <fullName evidence="1">Genomic scaffold, ProqFM164S01</fullName>
    </submittedName>
</protein>